<dbReference type="SUPFAM" id="SSF89562">
    <property type="entry name" value="RraA-like"/>
    <property type="match status" value="1"/>
</dbReference>
<evidence type="ECO:0000256" key="6">
    <source>
        <dbReference type="ARBA" id="ARBA00012947"/>
    </source>
</evidence>
<evidence type="ECO:0000256" key="1">
    <source>
        <dbReference type="ARBA" id="ARBA00001342"/>
    </source>
</evidence>
<dbReference type="GO" id="GO:0046872">
    <property type="term" value="F:metal ion binding"/>
    <property type="evidence" value="ECO:0007669"/>
    <property type="project" value="UniProtKB-KW"/>
</dbReference>
<evidence type="ECO:0000256" key="8">
    <source>
        <dbReference type="ARBA" id="ARBA00025046"/>
    </source>
</evidence>
<evidence type="ECO:0000256" key="4">
    <source>
        <dbReference type="ARBA" id="ARBA00011233"/>
    </source>
</evidence>
<name>A0A919RIS6_9ACTN</name>
<evidence type="ECO:0000256" key="5">
    <source>
        <dbReference type="ARBA" id="ARBA00012213"/>
    </source>
</evidence>
<dbReference type="PANTHER" id="PTHR33254">
    <property type="entry name" value="4-HYDROXY-4-METHYL-2-OXOGLUTARATE ALDOLASE 3-RELATED"/>
    <property type="match status" value="1"/>
</dbReference>
<organism evidence="14 15">
    <name type="scientific">Sinosporangium siamense</name>
    <dbReference type="NCBI Taxonomy" id="1367973"/>
    <lineage>
        <taxon>Bacteria</taxon>
        <taxon>Bacillati</taxon>
        <taxon>Actinomycetota</taxon>
        <taxon>Actinomycetes</taxon>
        <taxon>Streptosporangiales</taxon>
        <taxon>Streptosporangiaceae</taxon>
        <taxon>Sinosporangium</taxon>
    </lineage>
</organism>
<comment type="function">
    <text evidence="8">Catalyzes the aldol cleavage of 4-hydroxy-4-methyl-2-oxoglutarate (HMG) into 2 molecules of pyruvate. Also contains a secondary oxaloacetate (OAA) decarboxylase activity due to the common pyruvate enolate transition state formed following C-C bond cleavage in the retro-aldol and decarboxylation reactions.</text>
</comment>
<feature type="binding site" evidence="13">
    <location>
        <position position="105"/>
    </location>
    <ligand>
        <name>Mg(2+)</name>
        <dbReference type="ChEBI" id="CHEBI:18420"/>
    </ligand>
</feature>
<dbReference type="CDD" id="cd16841">
    <property type="entry name" value="RraA_family"/>
    <property type="match status" value="1"/>
</dbReference>
<keyword evidence="13" id="KW-0479">Metal-binding</keyword>
<dbReference type="InterPro" id="IPR005493">
    <property type="entry name" value="RraA/RraA-like"/>
</dbReference>
<comment type="subunit">
    <text evidence="4">Homotrimer.</text>
</comment>
<dbReference type="GO" id="GO:0047443">
    <property type="term" value="F:4-hydroxy-4-methyl-2-oxoglutarate aldolase activity"/>
    <property type="evidence" value="ECO:0007669"/>
    <property type="project" value="UniProtKB-EC"/>
</dbReference>
<reference evidence="14" key="1">
    <citation type="submission" date="2021-01" db="EMBL/GenBank/DDBJ databases">
        <title>Whole genome shotgun sequence of Sinosporangium siamense NBRC 109515.</title>
        <authorList>
            <person name="Komaki H."/>
            <person name="Tamura T."/>
        </authorList>
    </citation>
    <scope>NUCLEOTIDE SEQUENCE</scope>
    <source>
        <strain evidence="14">NBRC 109515</strain>
    </source>
</reference>
<evidence type="ECO:0000256" key="3">
    <source>
        <dbReference type="ARBA" id="ARBA00008621"/>
    </source>
</evidence>
<dbReference type="InterPro" id="IPR036704">
    <property type="entry name" value="RraA/RraA-like_sf"/>
</dbReference>
<dbReference type="RefSeq" id="WP_204029210.1">
    <property type="nucleotide sequence ID" value="NZ_BOOW01000030.1"/>
</dbReference>
<keyword evidence="13" id="KW-0460">Magnesium</keyword>
<dbReference type="EC" id="4.1.1.112" evidence="6"/>
<dbReference type="GO" id="GO:0008948">
    <property type="term" value="F:oxaloacetate decarboxylase activity"/>
    <property type="evidence" value="ECO:0007669"/>
    <property type="project" value="UniProtKB-EC"/>
</dbReference>
<dbReference type="AlphaFoldDB" id="A0A919RIS6"/>
<comment type="catalytic activity">
    <reaction evidence="12">
        <text>oxaloacetate + H(+) = pyruvate + CO2</text>
        <dbReference type="Rhea" id="RHEA:15641"/>
        <dbReference type="ChEBI" id="CHEBI:15361"/>
        <dbReference type="ChEBI" id="CHEBI:15378"/>
        <dbReference type="ChEBI" id="CHEBI:16452"/>
        <dbReference type="ChEBI" id="CHEBI:16526"/>
        <dbReference type="EC" id="4.1.1.112"/>
    </reaction>
</comment>
<comment type="caution">
    <text evidence="14">The sequence shown here is derived from an EMBL/GenBank/DDBJ whole genome shotgun (WGS) entry which is preliminary data.</text>
</comment>
<evidence type="ECO:0000256" key="9">
    <source>
        <dbReference type="ARBA" id="ARBA00029596"/>
    </source>
</evidence>
<proteinExistence type="inferred from homology"/>
<sequence length="215" mass="22304">MVPPTSAIADVLQLRGLMGWLSPPLVPIHRTPAVIGAARTVTLAAGSGPEGLKPLHRLLDEDLEGRIVVIAGATAAEGAVWGEILTRAAQNAGALAALIDGGVRDTDAARDLDFPLWARHEATAGPGPRVHVAAVGTPVHINGVLIADGDTLVVDRGGVVTVPGPEILTDATEYTDAEEEVVNALREGTPLHEAYTHKANLVAKLRSRNSGSQTM</sequence>
<comment type="cofactor">
    <cofactor evidence="2">
        <name>a divalent metal cation</name>
        <dbReference type="ChEBI" id="CHEBI:60240"/>
    </cofactor>
</comment>
<dbReference type="PANTHER" id="PTHR33254:SF4">
    <property type="entry name" value="4-HYDROXY-4-METHYL-2-OXOGLUTARATE ALDOLASE 3-RELATED"/>
    <property type="match status" value="1"/>
</dbReference>
<dbReference type="Gene3D" id="3.50.30.40">
    <property type="entry name" value="Ribonuclease E inhibitor RraA/RraA-like"/>
    <property type="match status" value="1"/>
</dbReference>
<accession>A0A919RIS6</accession>
<comment type="cofactor">
    <cofactor evidence="13">
        <name>Mg(2+)</name>
        <dbReference type="ChEBI" id="CHEBI:18420"/>
    </cofactor>
</comment>
<evidence type="ECO:0000256" key="2">
    <source>
        <dbReference type="ARBA" id="ARBA00001968"/>
    </source>
</evidence>
<evidence type="ECO:0000256" key="12">
    <source>
        <dbReference type="ARBA" id="ARBA00047973"/>
    </source>
</evidence>
<evidence type="ECO:0000256" key="10">
    <source>
        <dbReference type="ARBA" id="ARBA00030169"/>
    </source>
</evidence>
<evidence type="ECO:0000256" key="7">
    <source>
        <dbReference type="ARBA" id="ARBA00016549"/>
    </source>
</evidence>
<evidence type="ECO:0000313" key="15">
    <source>
        <dbReference type="Proteomes" id="UP000606172"/>
    </source>
</evidence>
<evidence type="ECO:0000256" key="13">
    <source>
        <dbReference type="PIRSR" id="PIRSR605493-1"/>
    </source>
</evidence>
<dbReference type="Pfam" id="PF03737">
    <property type="entry name" value="RraA-like"/>
    <property type="match status" value="1"/>
</dbReference>
<evidence type="ECO:0000256" key="11">
    <source>
        <dbReference type="ARBA" id="ARBA00032305"/>
    </source>
</evidence>
<dbReference type="EC" id="4.1.3.17" evidence="5"/>
<keyword evidence="15" id="KW-1185">Reference proteome</keyword>
<dbReference type="Proteomes" id="UP000606172">
    <property type="component" value="Unassembled WGS sequence"/>
</dbReference>
<evidence type="ECO:0000313" key="14">
    <source>
        <dbReference type="EMBL" id="GII94588.1"/>
    </source>
</evidence>
<protein>
    <recommendedName>
        <fullName evidence="7">Putative 4-hydroxy-4-methyl-2-oxoglutarate aldolase</fullName>
        <ecNumber evidence="6">4.1.1.112</ecNumber>
        <ecNumber evidence="5">4.1.3.17</ecNumber>
    </recommendedName>
    <alternativeName>
        <fullName evidence="11">Oxaloacetate decarboxylase</fullName>
    </alternativeName>
    <alternativeName>
        <fullName evidence="9">Regulator of ribonuclease activity homolog</fullName>
    </alternativeName>
    <alternativeName>
        <fullName evidence="10">RraA-like protein</fullName>
    </alternativeName>
</protein>
<dbReference type="EMBL" id="BOOW01000030">
    <property type="protein sequence ID" value="GII94588.1"/>
    <property type="molecule type" value="Genomic_DNA"/>
</dbReference>
<comment type="similarity">
    <text evidence="3">Belongs to the class II aldolase/RraA-like family.</text>
</comment>
<feature type="binding site" evidence="13">
    <location>
        <position position="104"/>
    </location>
    <ligand>
        <name>substrate</name>
    </ligand>
</feature>
<comment type="catalytic activity">
    <reaction evidence="1">
        <text>4-hydroxy-4-methyl-2-oxoglutarate = 2 pyruvate</text>
        <dbReference type="Rhea" id="RHEA:22748"/>
        <dbReference type="ChEBI" id="CHEBI:15361"/>
        <dbReference type="ChEBI" id="CHEBI:58276"/>
        <dbReference type="EC" id="4.1.3.17"/>
    </reaction>
</comment>
<gene>
    <name evidence="14" type="ORF">Ssi02_48190</name>
</gene>
<feature type="binding site" evidence="13">
    <location>
        <begin position="82"/>
        <end position="85"/>
    </location>
    <ligand>
        <name>substrate</name>
    </ligand>
</feature>